<keyword evidence="3" id="KW-1185">Reference proteome</keyword>
<dbReference type="RefSeq" id="WP_146459595.1">
    <property type="nucleotide sequence ID" value="NZ_SJPW01000005.1"/>
</dbReference>
<feature type="chain" id="PRO_5022992960" evidence="1">
    <location>
        <begin position="31"/>
        <end position="462"/>
    </location>
</feature>
<name>A0A5C6ETK1_9BACT</name>
<keyword evidence="1" id="KW-0732">Signal</keyword>
<proteinExistence type="predicted"/>
<evidence type="ECO:0000313" key="2">
    <source>
        <dbReference type="EMBL" id="TWU50926.1"/>
    </source>
</evidence>
<organism evidence="2 3">
    <name type="scientific">Rubripirellula tenax</name>
    <dbReference type="NCBI Taxonomy" id="2528015"/>
    <lineage>
        <taxon>Bacteria</taxon>
        <taxon>Pseudomonadati</taxon>
        <taxon>Planctomycetota</taxon>
        <taxon>Planctomycetia</taxon>
        <taxon>Pirellulales</taxon>
        <taxon>Pirellulaceae</taxon>
        <taxon>Rubripirellula</taxon>
    </lineage>
</organism>
<dbReference type="AlphaFoldDB" id="A0A5C6ETK1"/>
<dbReference type="EMBL" id="SJPW01000005">
    <property type="protein sequence ID" value="TWU50926.1"/>
    <property type="molecule type" value="Genomic_DNA"/>
</dbReference>
<reference evidence="2 3" key="1">
    <citation type="submission" date="2019-02" db="EMBL/GenBank/DDBJ databases">
        <title>Deep-cultivation of Planctomycetes and their phenomic and genomic characterization uncovers novel biology.</title>
        <authorList>
            <person name="Wiegand S."/>
            <person name="Jogler M."/>
            <person name="Boedeker C."/>
            <person name="Pinto D."/>
            <person name="Vollmers J."/>
            <person name="Rivas-Marin E."/>
            <person name="Kohn T."/>
            <person name="Peeters S.H."/>
            <person name="Heuer A."/>
            <person name="Rast P."/>
            <person name="Oberbeckmann S."/>
            <person name="Bunk B."/>
            <person name="Jeske O."/>
            <person name="Meyerdierks A."/>
            <person name="Storesund J.E."/>
            <person name="Kallscheuer N."/>
            <person name="Luecker S."/>
            <person name="Lage O.M."/>
            <person name="Pohl T."/>
            <person name="Merkel B.J."/>
            <person name="Hornburger P."/>
            <person name="Mueller R.-W."/>
            <person name="Bruemmer F."/>
            <person name="Labrenz M."/>
            <person name="Spormann A.M."/>
            <person name="Op Den Camp H."/>
            <person name="Overmann J."/>
            <person name="Amann R."/>
            <person name="Jetten M.S.M."/>
            <person name="Mascher T."/>
            <person name="Medema M.H."/>
            <person name="Devos D.P."/>
            <person name="Kaster A.-K."/>
            <person name="Ovreas L."/>
            <person name="Rohde M."/>
            <person name="Galperin M.Y."/>
            <person name="Jogler C."/>
        </authorList>
    </citation>
    <scope>NUCLEOTIDE SEQUENCE [LARGE SCALE GENOMIC DNA]</scope>
    <source>
        <strain evidence="2 3">Poly51</strain>
    </source>
</reference>
<evidence type="ECO:0000256" key="1">
    <source>
        <dbReference type="SAM" id="SignalP"/>
    </source>
</evidence>
<feature type="signal peptide" evidence="1">
    <location>
        <begin position="1"/>
        <end position="30"/>
    </location>
</feature>
<comment type="caution">
    <text evidence="2">The sequence shown here is derived from an EMBL/GenBank/DDBJ whole genome shotgun (WGS) entry which is preliminary data.</text>
</comment>
<evidence type="ECO:0000313" key="3">
    <source>
        <dbReference type="Proteomes" id="UP000318288"/>
    </source>
</evidence>
<accession>A0A5C6ETK1</accession>
<protein>
    <submittedName>
        <fullName evidence="2">Uncharacterized protein</fullName>
    </submittedName>
</protein>
<dbReference type="Proteomes" id="UP000318288">
    <property type="component" value="Unassembled WGS sequence"/>
</dbReference>
<dbReference type="OrthoDB" id="264439at2"/>
<gene>
    <name evidence="2" type="ORF">Poly51_42190</name>
</gene>
<sequence precursor="true">MKTHSTSPRVLAVLCSAIALCIVSSVSVHAQSYASPGSGVAKGLFTHGNDAYRVVNTAGYRTAADVGSAAPGTVQQVNYAGACTSCGTSCGGSCGGSYGPSMGVQMGMSNCGSCGTACGGTCRNSMLSCGPKNIDPCAPCTPYRYGSIEVLYMDRDDNGFNHSGVIGLSDFDFEFGARIVVGAVTDCVHGYEASLVGPFSWDTAVRQNSPVTTSRVVSLATLIPSGTTGPAVLTDILTETRILNSAQRLNTDYFSVDASKTLNGWEFSKLLLGGRFLSYDEEFNASGNFETTQTRIPRGGGATETTTVSSSRALRNDVQNRLLGLQVGMDLLYPISRFAFSDLRMRAGAYANFADMNYQLVGNDATVSVPAPVFAPTATPINSRVSRDSIELAGLFEIGTGIRYQVGEILSVRAGAELWYLSGVASATDRIGTLQSASSNPRLKADNDILFTGLSLGAELRY</sequence>